<evidence type="ECO:0000256" key="4">
    <source>
        <dbReference type="ARBA" id="ARBA00022598"/>
    </source>
</evidence>
<dbReference type="InterPro" id="IPR004143">
    <property type="entry name" value="BPL_LPL_catalytic"/>
</dbReference>
<dbReference type="InterPro" id="IPR045864">
    <property type="entry name" value="aa-tRNA-synth_II/BPL/LPL"/>
</dbReference>
<dbReference type="Proteomes" id="UP000031565">
    <property type="component" value="Unassembled WGS sequence"/>
</dbReference>
<reference evidence="9 10" key="1">
    <citation type="journal article" date="2015" name="MBio">
        <title>Genome sequence of the Drosophila melanogaster male-killing Spiroplasma strain MSRO endosymbiont.</title>
        <authorList>
            <person name="Paredes J.C."/>
            <person name="Herren J.K."/>
            <person name="Schupfer F."/>
            <person name="Marin R."/>
            <person name="Claverol S."/>
            <person name="Kuo C.H."/>
            <person name="Lemaitre B."/>
            <person name="Beven L."/>
        </authorList>
    </citation>
    <scope>NUCLEOTIDE SEQUENCE [LARGE SCALE GENOMIC DNA]</scope>
    <source>
        <strain evidence="9 10">MSRO</strain>
    </source>
</reference>
<accession>A0A2P6FBI4</accession>
<keyword evidence="6" id="KW-0067">ATP-binding</keyword>
<proteinExistence type="predicted"/>
<sequence>MICFKNPSTDVYFNLALDEYLLKSEIKDNIFFLWKNSNTIVIGRNQNTIEEINLQAVETDKVNVVRRITGGGAVYQDDGNLCFSIIVDKDNEIAKNYESILQPIINVLQKLGLNAKFAGKNDIEIAGKKISGNAQIKYKNRLLHHGTFLFDVDLRKMQKYLNVDQSKIVSKGIKSIPARVTNIRPLLETDITIDQFMDFITKELLAQGTTVVDLPPDIIAAANKLADEKYRTWNWNFGNSPEFSYQNKIRYEGKGTVDVRLSVNEGKITNIKFYGDFLGSGGTDHLETLLTGCKYSPDKITKELLKINIKEIFGEKFETQEILDVIFN</sequence>
<comment type="caution">
    <text evidence="9">The sequence shown here is derived from an EMBL/GenBank/DDBJ whole genome shotgun (WGS) entry which is preliminary data.</text>
</comment>
<dbReference type="CDD" id="cd16443">
    <property type="entry name" value="LplA"/>
    <property type="match status" value="1"/>
</dbReference>
<feature type="domain" description="BPL/LPL catalytic" evidence="8">
    <location>
        <begin position="25"/>
        <end position="212"/>
    </location>
</feature>
<name>A0A2P6FBI4_9MOLU</name>
<comment type="pathway">
    <text evidence="2">Protein modification; protein lipoylation via exogenous pathway; protein N(6)-(lipoyl)lysine from lipoate: step 1/2.</text>
</comment>
<dbReference type="OrthoDB" id="9788148at2"/>
<evidence type="ECO:0000256" key="7">
    <source>
        <dbReference type="ARBA" id="ARBA00048037"/>
    </source>
</evidence>
<dbReference type="UniPathway" id="UPA00537">
    <property type="reaction ID" value="UER00594"/>
</dbReference>
<protein>
    <recommendedName>
        <fullName evidence="3">lipoate--protein ligase</fullName>
        <ecNumber evidence="3">6.3.1.20</ecNumber>
    </recommendedName>
</protein>
<evidence type="ECO:0000256" key="1">
    <source>
        <dbReference type="ARBA" id="ARBA00005085"/>
    </source>
</evidence>
<evidence type="ECO:0000256" key="5">
    <source>
        <dbReference type="ARBA" id="ARBA00022741"/>
    </source>
</evidence>
<evidence type="ECO:0000256" key="3">
    <source>
        <dbReference type="ARBA" id="ARBA00012367"/>
    </source>
</evidence>
<evidence type="ECO:0000313" key="9">
    <source>
        <dbReference type="EMBL" id="PQM30827.1"/>
    </source>
</evidence>
<gene>
    <name evidence="9" type="primary">lplA</name>
    <name evidence="9" type="ORF">SMSRO_SF006180</name>
</gene>
<keyword evidence="10" id="KW-1185">Reference proteome</keyword>
<dbReference type="GO" id="GO:0009249">
    <property type="term" value="P:protein lipoylation"/>
    <property type="evidence" value="ECO:0007669"/>
    <property type="project" value="InterPro"/>
</dbReference>
<keyword evidence="5" id="KW-0547">Nucleotide-binding</keyword>
<dbReference type="EMBL" id="JTLV02000001">
    <property type="protein sequence ID" value="PQM30827.1"/>
    <property type="molecule type" value="Genomic_DNA"/>
</dbReference>
<dbReference type="GO" id="GO:0005737">
    <property type="term" value="C:cytoplasm"/>
    <property type="evidence" value="ECO:0007669"/>
    <property type="project" value="TreeGrafter"/>
</dbReference>
<dbReference type="AlphaFoldDB" id="A0A2P6FBI4"/>
<dbReference type="GO" id="GO:0017118">
    <property type="term" value="F:lipoyltransferase activity"/>
    <property type="evidence" value="ECO:0007669"/>
    <property type="project" value="TreeGrafter"/>
</dbReference>
<dbReference type="Gene3D" id="3.30.390.50">
    <property type="entry name" value="CO dehydrogenase flavoprotein, C-terminal domain"/>
    <property type="match status" value="1"/>
</dbReference>
<dbReference type="SUPFAM" id="SSF82649">
    <property type="entry name" value="SufE/NifU"/>
    <property type="match status" value="1"/>
</dbReference>
<evidence type="ECO:0000259" key="8">
    <source>
        <dbReference type="PROSITE" id="PS51733"/>
    </source>
</evidence>
<dbReference type="InterPro" id="IPR019491">
    <property type="entry name" value="Lipoate_protein_ligase_C"/>
</dbReference>
<evidence type="ECO:0000256" key="6">
    <source>
        <dbReference type="ARBA" id="ARBA00022840"/>
    </source>
</evidence>
<comment type="catalytic activity">
    <reaction evidence="7">
        <text>L-lysyl-[lipoyl-carrier protein] + (R)-lipoate + ATP = N(6)-[(R)-lipoyl]-L-lysyl-[lipoyl-carrier protein] + AMP + diphosphate + H(+)</text>
        <dbReference type="Rhea" id="RHEA:49288"/>
        <dbReference type="Rhea" id="RHEA-COMP:10500"/>
        <dbReference type="Rhea" id="RHEA-COMP:10502"/>
        <dbReference type="ChEBI" id="CHEBI:15378"/>
        <dbReference type="ChEBI" id="CHEBI:29969"/>
        <dbReference type="ChEBI" id="CHEBI:30616"/>
        <dbReference type="ChEBI" id="CHEBI:33019"/>
        <dbReference type="ChEBI" id="CHEBI:83088"/>
        <dbReference type="ChEBI" id="CHEBI:83099"/>
        <dbReference type="ChEBI" id="CHEBI:456215"/>
        <dbReference type="EC" id="6.3.1.20"/>
    </reaction>
</comment>
<dbReference type="PROSITE" id="PS51733">
    <property type="entry name" value="BPL_LPL_CATALYTIC"/>
    <property type="match status" value="1"/>
</dbReference>
<evidence type="ECO:0000313" key="10">
    <source>
        <dbReference type="Proteomes" id="UP000031565"/>
    </source>
</evidence>
<dbReference type="STRING" id="2138.SMSRO_v1c05870"/>
<keyword evidence="4 9" id="KW-0436">Ligase</keyword>
<dbReference type="PANTHER" id="PTHR12561:SF3">
    <property type="entry name" value="LIPOYLTRANSFERASE 1, MITOCHONDRIAL"/>
    <property type="match status" value="1"/>
</dbReference>
<organism evidence="9 10">
    <name type="scientific">Spiroplasma poulsonii</name>
    <dbReference type="NCBI Taxonomy" id="2138"/>
    <lineage>
        <taxon>Bacteria</taxon>
        <taxon>Bacillati</taxon>
        <taxon>Mycoplasmatota</taxon>
        <taxon>Mollicutes</taxon>
        <taxon>Entomoplasmatales</taxon>
        <taxon>Spiroplasmataceae</taxon>
        <taxon>Spiroplasma</taxon>
    </lineage>
</organism>
<dbReference type="InterPro" id="IPR004562">
    <property type="entry name" value="LipoylTrfase_LipoateP_Ligase"/>
</dbReference>
<dbReference type="GO" id="GO:0005524">
    <property type="term" value="F:ATP binding"/>
    <property type="evidence" value="ECO:0007669"/>
    <property type="project" value="UniProtKB-KW"/>
</dbReference>
<dbReference type="Pfam" id="PF21948">
    <property type="entry name" value="LplA-B_cat"/>
    <property type="match status" value="1"/>
</dbReference>
<dbReference type="RefSeq" id="WP_040093006.1">
    <property type="nucleotide sequence ID" value="NZ_CM020866.1"/>
</dbReference>
<dbReference type="Gene3D" id="3.30.930.10">
    <property type="entry name" value="Bira Bifunctional Protein, Domain 2"/>
    <property type="match status" value="1"/>
</dbReference>
<dbReference type="Pfam" id="PF10437">
    <property type="entry name" value="Lip_prot_lig_C"/>
    <property type="match status" value="1"/>
</dbReference>
<dbReference type="NCBIfam" id="TIGR00545">
    <property type="entry name" value="lipoyltrans"/>
    <property type="match status" value="1"/>
</dbReference>
<dbReference type="PANTHER" id="PTHR12561">
    <property type="entry name" value="LIPOATE-PROTEIN LIGASE"/>
    <property type="match status" value="1"/>
</dbReference>
<dbReference type="EC" id="6.3.1.20" evidence="3"/>
<dbReference type="GO" id="GO:0016979">
    <property type="term" value="F:lipoate-protein ligase activity"/>
    <property type="evidence" value="ECO:0007669"/>
    <property type="project" value="UniProtKB-EC"/>
</dbReference>
<dbReference type="SUPFAM" id="SSF55681">
    <property type="entry name" value="Class II aaRS and biotin synthetases"/>
    <property type="match status" value="1"/>
</dbReference>
<comment type="pathway">
    <text evidence="1">Protein modification; protein lipoylation via exogenous pathway; protein N(6)-(lipoyl)lysine from lipoate: step 2/2.</text>
</comment>
<evidence type="ECO:0000256" key="2">
    <source>
        <dbReference type="ARBA" id="ARBA00005124"/>
    </source>
</evidence>